<dbReference type="PANTHER" id="PTHR40606:SF1">
    <property type="entry name" value="UPF0339 PROTEIN YEGP"/>
    <property type="match status" value="1"/>
</dbReference>
<evidence type="ECO:0000256" key="1">
    <source>
        <dbReference type="SAM" id="MobiDB-lite"/>
    </source>
</evidence>
<dbReference type="RefSeq" id="WP_077811914.1">
    <property type="nucleotide sequence ID" value="NZ_CP014692.1"/>
</dbReference>
<sequence length="61" mass="6986">MSAHFELFKDKAEEFHFRLKAPNGRIILVSESYQQKTRVTNGIESRRKNAPDASVIDLSHA</sequence>
<dbReference type="InterPro" id="IPR010879">
    <property type="entry name" value="DUF1508"/>
</dbReference>
<dbReference type="STRING" id="435.A0U92_02755"/>
<dbReference type="EMBL" id="CP014692">
    <property type="protein sequence ID" value="AQS83871.1"/>
    <property type="molecule type" value="Genomic_DNA"/>
</dbReference>
<dbReference type="Proteomes" id="UP000188937">
    <property type="component" value="Chromosome"/>
</dbReference>
<organism evidence="3 4">
    <name type="scientific">Acetobacter aceti</name>
    <dbReference type="NCBI Taxonomy" id="435"/>
    <lineage>
        <taxon>Bacteria</taxon>
        <taxon>Pseudomonadati</taxon>
        <taxon>Pseudomonadota</taxon>
        <taxon>Alphaproteobacteria</taxon>
        <taxon>Acetobacterales</taxon>
        <taxon>Acetobacteraceae</taxon>
        <taxon>Acetobacter</taxon>
        <taxon>Acetobacter subgen. Acetobacter</taxon>
    </lineage>
</organism>
<proteinExistence type="predicted"/>
<evidence type="ECO:0000313" key="3">
    <source>
        <dbReference type="EMBL" id="AQS83871.1"/>
    </source>
</evidence>
<dbReference type="KEGG" id="aace:A0U92_02755"/>
<dbReference type="PANTHER" id="PTHR40606">
    <property type="match status" value="1"/>
</dbReference>
<name>A0A1U9KDJ8_ACEAC</name>
<evidence type="ECO:0000313" key="4">
    <source>
        <dbReference type="Proteomes" id="UP000188937"/>
    </source>
</evidence>
<gene>
    <name evidence="3" type="ORF">A0U92_02755</name>
</gene>
<dbReference type="SUPFAM" id="SSF160113">
    <property type="entry name" value="YegP-like"/>
    <property type="match status" value="1"/>
</dbReference>
<feature type="domain" description="DUF1508" evidence="2">
    <location>
        <begin position="10"/>
        <end position="57"/>
    </location>
</feature>
<keyword evidence="4" id="KW-1185">Reference proteome</keyword>
<dbReference type="AlphaFoldDB" id="A0A1U9KDJ8"/>
<feature type="region of interest" description="Disordered" evidence="1">
    <location>
        <begin position="40"/>
        <end position="61"/>
    </location>
</feature>
<dbReference type="OrthoDB" id="9802792at2"/>
<dbReference type="InterPro" id="IPR036913">
    <property type="entry name" value="YegP-like_sf"/>
</dbReference>
<dbReference type="Pfam" id="PF07411">
    <property type="entry name" value="DUF1508"/>
    <property type="match status" value="1"/>
</dbReference>
<dbReference type="InterPro" id="IPR051141">
    <property type="entry name" value="UPF0339_domain"/>
</dbReference>
<accession>A0A1U9KDJ8</accession>
<protein>
    <recommendedName>
        <fullName evidence="2">DUF1508 domain-containing protein</fullName>
    </recommendedName>
</protein>
<evidence type="ECO:0000259" key="2">
    <source>
        <dbReference type="Pfam" id="PF07411"/>
    </source>
</evidence>
<reference evidence="3 4" key="1">
    <citation type="submission" date="2016-03" db="EMBL/GenBank/DDBJ databases">
        <title>Acetic acid bacteria sequencing.</title>
        <authorList>
            <person name="Brandt J."/>
            <person name="Jakob F."/>
            <person name="Vogel R.F."/>
        </authorList>
    </citation>
    <scope>NUCLEOTIDE SEQUENCE [LARGE SCALE GENOMIC DNA]</scope>
    <source>
        <strain evidence="3 4">TMW2.1153</strain>
    </source>
</reference>
<dbReference type="Gene3D" id="2.30.29.80">
    <property type="match status" value="1"/>
</dbReference>